<reference evidence="4 5" key="1">
    <citation type="submission" date="2013-09" db="EMBL/GenBank/DDBJ databases">
        <title>Corchorus capsularis genome sequencing.</title>
        <authorList>
            <person name="Alam M."/>
            <person name="Haque M.S."/>
            <person name="Islam M.S."/>
            <person name="Emdad E.M."/>
            <person name="Islam M.M."/>
            <person name="Ahmed B."/>
            <person name="Halim A."/>
            <person name="Hossen Q.M.M."/>
            <person name="Hossain M.Z."/>
            <person name="Ahmed R."/>
            <person name="Khan M.M."/>
            <person name="Islam R."/>
            <person name="Rashid M.M."/>
            <person name="Khan S.A."/>
            <person name="Rahman M.S."/>
            <person name="Alam M."/>
        </authorList>
    </citation>
    <scope>NUCLEOTIDE SEQUENCE [LARGE SCALE GENOMIC DNA]</scope>
    <source>
        <strain evidence="5">cv. CVL-1</strain>
        <tissue evidence="4">Whole seedling</tissue>
    </source>
</reference>
<dbReference type="SUPFAM" id="SSF52374">
    <property type="entry name" value="Nucleotidylyl transferase"/>
    <property type="match status" value="1"/>
</dbReference>
<comment type="catalytic activity">
    <reaction evidence="3">
        <text>tRNA(Tyr) + L-tyrosine + ATP = L-tyrosyl-tRNA(Tyr) + AMP + diphosphate + H(+)</text>
        <dbReference type="Rhea" id="RHEA:10220"/>
        <dbReference type="Rhea" id="RHEA-COMP:9706"/>
        <dbReference type="Rhea" id="RHEA-COMP:9707"/>
        <dbReference type="ChEBI" id="CHEBI:15378"/>
        <dbReference type="ChEBI" id="CHEBI:30616"/>
        <dbReference type="ChEBI" id="CHEBI:33019"/>
        <dbReference type="ChEBI" id="CHEBI:58315"/>
        <dbReference type="ChEBI" id="CHEBI:78442"/>
        <dbReference type="ChEBI" id="CHEBI:78536"/>
        <dbReference type="ChEBI" id="CHEBI:456215"/>
        <dbReference type="EC" id="6.1.1.1"/>
    </reaction>
</comment>
<dbReference type="Gene3D" id="3.40.50.620">
    <property type="entry name" value="HUPs"/>
    <property type="match status" value="1"/>
</dbReference>
<dbReference type="EMBL" id="AWWV01016128">
    <property type="protein sequence ID" value="OMO50509.1"/>
    <property type="molecule type" value="Genomic_DNA"/>
</dbReference>
<dbReference type="EC" id="6.1.1.1" evidence="1"/>
<evidence type="ECO:0000256" key="3">
    <source>
        <dbReference type="ARBA" id="ARBA00048248"/>
    </source>
</evidence>
<dbReference type="Proteomes" id="UP000188268">
    <property type="component" value="Unassembled WGS sequence"/>
</dbReference>
<evidence type="ECO:0000256" key="2">
    <source>
        <dbReference type="ARBA" id="ARBA00033323"/>
    </source>
</evidence>
<dbReference type="OrthoDB" id="993930at2759"/>
<dbReference type="GO" id="GO:0005737">
    <property type="term" value="C:cytoplasm"/>
    <property type="evidence" value="ECO:0007669"/>
    <property type="project" value="TreeGrafter"/>
</dbReference>
<sequence>MADQWPLTDKTPPSYNLQLSLEKRFQIIRSVNEECIHEDELLNLLKHKPEPICCDSFEPSGRMHIAQVYLFMVQKYGTNQVGKLLSGSRSW</sequence>
<dbReference type="PANTHER" id="PTHR46264">
    <property type="entry name" value="TYROSINE-TRNA LIGASE"/>
    <property type="match status" value="1"/>
</dbReference>
<evidence type="ECO:0000313" key="5">
    <source>
        <dbReference type="Proteomes" id="UP000188268"/>
    </source>
</evidence>
<accession>A0A1R3FXE6</accession>
<organism evidence="4 5">
    <name type="scientific">Corchorus capsularis</name>
    <name type="common">Jute</name>
    <dbReference type="NCBI Taxonomy" id="210143"/>
    <lineage>
        <taxon>Eukaryota</taxon>
        <taxon>Viridiplantae</taxon>
        <taxon>Streptophyta</taxon>
        <taxon>Embryophyta</taxon>
        <taxon>Tracheophyta</taxon>
        <taxon>Spermatophyta</taxon>
        <taxon>Magnoliopsida</taxon>
        <taxon>eudicotyledons</taxon>
        <taxon>Gunneridae</taxon>
        <taxon>Pentapetalae</taxon>
        <taxon>rosids</taxon>
        <taxon>malvids</taxon>
        <taxon>Malvales</taxon>
        <taxon>Malvaceae</taxon>
        <taxon>Grewioideae</taxon>
        <taxon>Apeibeae</taxon>
        <taxon>Corchorus</taxon>
    </lineage>
</organism>
<evidence type="ECO:0000256" key="1">
    <source>
        <dbReference type="ARBA" id="ARBA00013160"/>
    </source>
</evidence>
<dbReference type="GO" id="GO:0006437">
    <property type="term" value="P:tyrosyl-tRNA aminoacylation"/>
    <property type="evidence" value="ECO:0007669"/>
    <property type="project" value="TreeGrafter"/>
</dbReference>
<dbReference type="InterPro" id="IPR014729">
    <property type="entry name" value="Rossmann-like_a/b/a_fold"/>
</dbReference>
<dbReference type="PANTHER" id="PTHR46264:SF4">
    <property type="entry name" value="TYROSINE--TRNA LIGASE, CYTOPLASMIC"/>
    <property type="match status" value="1"/>
</dbReference>
<name>A0A1R3FXE6_COCAP</name>
<dbReference type="GO" id="GO:0004831">
    <property type="term" value="F:tyrosine-tRNA ligase activity"/>
    <property type="evidence" value="ECO:0007669"/>
    <property type="project" value="UniProtKB-EC"/>
</dbReference>
<comment type="caution">
    <text evidence="4">The sequence shown here is derived from an EMBL/GenBank/DDBJ whole genome shotgun (WGS) entry which is preliminary data.</text>
</comment>
<evidence type="ECO:0000313" key="4">
    <source>
        <dbReference type="EMBL" id="OMO50509.1"/>
    </source>
</evidence>
<gene>
    <name evidence="4" type="ORF">CCACVL1_30396</name>
</gene>
<protein>
    <recommendedName>
        <fullName evidence="1">tyrosine--tRNA ligase</fullName>
        <ecNumber evidence="1">6.1.1.1</ecNumber>
    </recommendedName>
    <alternativeName>
        <fullName evidence="2">Tyrosyl-tRNA synthetase</fullName>
    </alternativeName>
</protein>
<dbReference type="OMA" id="CIHEDEL"/>
<dbReference type="InterPro" id="IPR050489">
    <property type="entry name" value="Tyr-tRNA_synthase"/>
</dbReference>
<dbReference type="Gramene" id="OMO50509">
    <property type="protein sequence ID" value="OMO50509"/>
    <property type="gene ID" value="CCACVL1_30396"/>
</dbReference>
<dbReference type="AlphaFoldDB" id="A0A1R3FXE6"/>
<proteinExistence type="predicted"/>
<keyword evidence="5" id="KW-1185">Reference proteome</keyword>